<dbReference type="GO" id="GO:0005737">
    <property type="term" value="C:cytoplasm"/>
    <property type="evidence" value="ECO:0007669"/>
    <property type="project" value="TreeGrafter"/>
</dbReference>
<comment type="caution">
    <text evidence="3">The sequence shown here is derived from an EMBL/GenBank/DDBJ whole genome shotgun (WGS) entry which is preliminary data.</text>
</comment>
<protein>
    <submittedName>
        <fullName evidence="3">Proteasome maturation factor ump1</fullName>
    </submittedName>
</protein>
<keyword evidence="3" id="KW-0647">Proteasome</keyword>
<dbReference type="AlphaFoldDB" id="A0A9W5TCP3"/>
<evidence type="ECO:0000313" key="4">
    <source>
        <dbReference type="Proteomes" id="UP001057455"/>
    </source>
</evidence>
<dbReference type="GO" id="GO:0043248">
    <property type="term" value="P:proteasome assembly"/>
    <property type="evidence" value="ECO:0007669"/>
    <property type="project" value="InterPro"/>
</dbReference>
<dbReference type="Pfam" id="PF05348">
    <property type="entry name" value="UMP1"/>
    <property type="match status" value="1"/>
</dbReference>
<evidence type="ECO:0000313" key="3">
    <source>
        <dbReference type="EMBL" id="GFE53244.1"/>
    </source>
</evidence>
<accession>A0A9W5TCP3</accession>
<organism evidence="3 4">
    <name type="scientific">Babesia ovis</name>
    <dbReference type="NCBI Taxonomy" id="5869"/>
    <lineage>
        <taxon>Eukaryota</taxon>
        <taxon>Sar</taxon>
        <taxon>Alveolata</taxon>
        <taxon>Apicomplexa</taxon>
        <taxon>Aconoidasida</taxon>
        <taxon>Piroplasmida</taxon>
        <taxon>Babesiidae</taxon>
        <taxon>Babesia</taxon>
    </lineage>
</organism>
<keyword evidence="4" id="KW-1185">Reference proteome</keyword>
<keyword evidence="1" id="KW-0143">Chaperone</keyword>
<sequence>MESSQELASLNVDLNEFPHNSLDGSGVRTAFGDMETTHPLEDIDYKHLLKEEQSKSRRLQKVLGYHASFKNSVELNMCSKSSRLPGIKSSMLSLEILMDKLDTLEPYEYLNVEKPRNEFGIGGVHSLLEKDFHI</sequence>
<proteinExistence type="inferred from homology"/>
<dbReference type="InterPro" id="IPR008012">
    <property type="entry name" value="Ump1"/>
</dbReference>
<dbReference type="GO" id="GO:0000502">
    <property type="term" value="C:proteasome complex"/>
    <property type="evidence" value="ECO:0007669"/>
    <property type="project" value="UniProtKB-KW"/>
</dbReference>
<name>A0A9W5TCP3_BABOV</name>
<evidence type="ECO:0000256" key="1">
    <source>
        <dbReference type="ARBA" id="ARBA00023186"/>
    </source>
</evidence>
<evidence type="ECO:0000256" key="2">
    <source>
        <dbReference type="ARBA" id="ARBA00043974"/>
    </source>
</evidence>
<dbReference type="OrthoDB" id="15001at2759"/>
<comment type="similarity">
    <text evidence="2">Belongs to the POMP/UMP1 family.</text>
</comment>
<reference evidence="3" key="1">
    <citation type="submission" date="2019-12" db="EMBL/GenBank/DDBJ databases">
        <title>Genome sequence of Babesia ovis.</title>
        <authorList>
            <person name="Yamagishi J."/>
            <person name="Sevinc F."/>
            <person name="Xuan X."/>
        </authorList>
    </citation>
    <scope>NUCLEOTIDE SEQUENCE</scope>
    <source>
        <strain evidence="3">Selcuk</strain>
    </source>
</reference>
<dbReference type="EMBL" id="BLIY01000006">
    <property type="protein sequence ID" value="GFE53244.1"/>
    <property type="molecule type" value="Genomic_DNA"/>
</dbReference>
<dbReference type="PANTHER" id="PTHR12828">
    <property type="entry name" value="PROTEASOME MATURATION PROTEIN UMP1"/>
    <property type="match status" value="1"/>
</dbReference>
<dbReference type="GO" id="GO:0005634">
    <property type="term" value="C:nucleus"/>
    <property type="evidence" value="ECO:0007669"/>
    <property type="project" value="TreeGrafter"/>
</dbReference>
<dbReference type="Proteomes" id="UP001057455">
    <property type="component" value="Unassembled WGS sequence"/>
</dbReference>
<dbReference type="PANTHER" id="PTHR12828:SF3">
    <property type="entry name" value="PROTEASOME MATURATION PROTEIN"/>
    <property type="match status" value="1"/>
</dbReference>
<gene>
    <name evidence="3" type="ORF">BaOVIS_006480</name>
</gene>